<gene>
    <name evidence="1" type="ORF">BdWA1_000356</name>
</gene>
<dbReference type="EMBL" id="JALLKP010000001">
    <property type="protein sequence ID" value="KAK2197357.1"/>
    <property type="molecule type" value="Genomic_DNA"/>
</dbReference>
<protein>
    <submittedName>
        <fullName evidence="1">Uncharacterized protein</fullName>
    </submittedName>
</protein>
<dbReference type="AlphaFoldDB" id="A0AAD9PMY0"/>
<name>A0AAD9PMY0_9APIC</name>
<comment type="caution">
    <text evidence="1">The sequence shown here is derived from an EMBL/GenBank/DDBJ whole genome shotgun (WGS) entry which is preliminary data.</text>
</comment>
<accession>A0AAD9PMY0</accession>
<evidence type="ECO:0000313" key="1">
    <source>
        <dbReference type="EMBL" id="KAK2197357.1"/>
    </source>
</evidence>
<evidence type="ECO:0000313" key="2">
    <source>
        <dbReference type="Proteomes" id="UP001214638"/>
    </source>
</evidence>
<dbReference type="GeneID" id="94334654"/>
<organism evidence="1 2">
    <name type="scientific">Babesia duncani</name>
    <dbReference type="NCBI Taxonomy" id="323732"/>
    <lineage>
        <taxon>Eukaryota</taxon>
        <taxon>Sar</taxon>
        <taxon>Alveolata</taxon>
        <taxon>Apicomplexa</taxon>
        <taxon>Aconoidasida</taxon>
        <taxon>Piroplasmida</taxon>
        <taxon>Babesiidae</taxon>
        <taxon>Babesia</taxon>
    </lineage>
</organism>
<proteinExistence type="predicted"/>
<dbReference type="KEGG" id="bdw:94334654"/>
<dbReference type="RefSeq" id="XP_067804199.1">
    <property type="nucleotide sequence ID" value="XM_067945408.1"/>
</dbReference>
<sequence length="481" mass="56238">MKYTNGRIANRRDYDSEEISLPCFISQTYEESREKLKQAAWAYLNVNGDESNAASVYNVLYGKANEKATQFRFKKLRPEVPKCRHLMSDVPSSEHLKQKCEAFFKDHGLIVKVRRLPVDYIKSGSKEPIRYPSYHFISRQRRHMFEQLMRCRTFLDTRYNSCNEMRNSKSPFSLFELHSNILNHLHELMEDLNDPEFSGLHISLSTRAFTTNTEFGCFKRTKVVAWAIVELLTSNERCLKCLWVHPLLCATSTTAILSALLPYVIYVSFCVGPAIVDERYPYKMFYVWLNDFDMFPRQALILLTSMERFGLVKHYDRVVANGQGQANFDFYSDVTLSHADAGIQDEECFCYAHANWDEIDQVIVACSYQLVQTLIPKWSKLVPDETSLYLLKDLENLLLPCSKYSQRSPESFSEIRIAEFTGLEHTQVRDLMIHLYGQKWKYRLKIKTIKTQKNEGFDFAFEMPLTNASQREERRRRRTGG</sequence>
<keyword evidence="2" id="KW-1185">Reference proteome</keyword>
<dbReference type="Proteomes" id="UP001214638">
    <property type="component" value="Unassembled WGS sequence"/>
</dbReference>
<reference evidence="1" key="1">
    <citation type="journal article" date="2023" name="Nat. Microbiol.">
        <title>Babesia duncani multi-omics identifies virulence factors and drug targets.</title>
        <authorList>
            <person name="Singh P."/>
            <person name="Lonardi S."/>
            <person name="Liang Q."/>
            <person name="Vydyam P."/>
            <person name="Khabirova E."/>
            <person name="Fang T."/>
            <person name="Gihaz S."/>
            <person name="Thekkiniath J."/>
            <person name="Munshi M."/>
            <person name="Abel S."/>
            <person name="Ciampossin L."/>
            <person name="Batugedara G."/>
            <person name="Gupta M."/>
            <person name="Lu X.M."/>
            <person name="Lenz T."/>
            <person name="Chakravarty S."/>
            <person name="Cornillot E."/>
            <person name="Hu Y."/>
            <person name="Ma W."/>
            <person name="Gonzalez L.M."/>
            <person name="Sanchez S."/>
            <person name="Estrada K."/>
            <person name="Sanchez-Flores A."/>
            <person name="Montero E."/>
            <person name="Harb O.S."/>
            <person name="Le Roch K.G."/>
            <person name="Mamoun C.B."/>
        </authorList>
    </citation>
    <scope>NUCLEOTIDE SEQUENCE</scope>
    <source>
        <strain evidence="1">WA1</strain>
    </source>
</reference>